<name>A0A3R7CYP5_CLOSI</name>
<comment type="caution">
    <text evidence="9">The sequence shown here is derived from an EMBL/GenBank/DDBJ whole genome shotgun (WGS) entry which is preliminary data.</text>
</comment>
<dbReference type="GO" id="GO:0003700">
    <property type="term" value="F:DNA-binding transcription factor activity"/>
    <property type="evidence" value="ECO:0007669"/>
    <property type="project" value="TreeGrafter"/>
</dbReference>
<evidence type="ECO:0000256" key="7">
    <source>
        <dbReference type="ARBA" id="ARBA00023242"/>
    </source>
</evidence>
<proteinExistence type="predicted"/>
<keyword evidence="2" id="KW-0479">Metal-binding</keyword>
<dbReference type="InterPro" id="IPR013087">
    <property type="entry name" value="Znf_C2H2_type"/>
</dbReference>
<dbReference type="SMART" id="SM00355">
    <property type="entry name" value="ZnF_C2H2"/>
    <property type="match status" value="3"/>
</dbReference>
<comment type="subcellular location">
    <subcellularLocation>
        <location evidence="1">Nucleus</location>
    </subcellularLocation>
</comment>
<sequence>MLRLQTMNALRQAQSKVFPSKPIRQYGNSMRRMVHTIFRHHLFMCELYDRIFRHLLSLHRHKRDVHASQRRIRTKVLRAQCGKAFRDPFDGVLRCFQIVQLYINKNSYSKTNFRGVGGELMRHECAVVCGGLGTLCVECGKAFRDACDLNRHMRCHPVENSCLCSTCSQAFSSLRELYKHEILQHDKVPVDKVAKHECTSYITPLFIRNSGPSFVFYVPSHIPLLSRFSDISVRSIKPMFCLLPIQSTFPEMLLPTTNACHVISVSRHVVAYIDINSYITPMLSTTSAQYESVGWNVIVTHGDTPSFTVENIRSSARLGEGTRITLPYIRNIFEVTECLAWEYNTTLSHKPANTLRRTLSNPNERSYTMLKTDVAYGIQ</sequence>
<feature type="domain" description="C2H2-type" evidence="8">
    <location>
        <begin position="43"/>
        <end position="71"/>
    </location>
</feature>
<keyword evidence="7" id="KW-0539">Nucleus</keyword>
<dbReference type="SUPFAM" id="SSF57667">
    <property type="entry name" value="beta-beta-alpha zinc fingers"/>
    <property type="match status" value="1"/>
</dbReference>
<keyword evidence="6" id="KW-0238">DNA-binding</keyword>
<evidence type="ECO:0000256" key="2">
    <source>
        <dbReference type="ARBA" id="ARBA00022723"/>
    </source>
</evidence>
<dbReference type="PANTHER" id="PTHR24404">
    <property type="entry name" value="ZINC FINGER PROTEIN"/>
    <property type="match status" value="1"/>
</dbReference>
<keyword evidence="5" id="KW-0862">Zinc</keyword>
<evidence type="ECO:0000256" key="5">
    <source>
        <dbReference type="ARBA" id="ARBA00022833"/>
    </source>
</evidence>
<evidence type="ECO:0000256" key="3">
    <source>
        <dbReference type="ARBA" id="ARBA00022737"/>
    </source>
</evidence>
<evidence type="ECO:0000256" key="1">
    <source>
        <dbReference type="ARBA" id="ARBA00004123"/>
    </source>
</evidence>
<dbReference type="InterPro" id="IPR050589">
    <property type="entry name" value="Ikaros_C2H2-ZF"/>
</dbReference>
<evidence type="ECO:0000256" key="6">
    <source>
        <dbReference type="ARBA" id="ARBA00023125"/>
    </source>
</evidence>
<protein>
    <submittedName>
        <fullName evidence="9">Zinc finger X-chromosomal protein</fullName>
    </submittedName>
</protein>
<evidence type="ECO:0000259" key="8">
    <source>
        <dbReference type="PROSITE" id="PS50157"/>
    </source>
</evidence>
<organism evidence="9 10">
    <name type="scientific">Clonorchis sinensis</name>
    <name type="common">Chinese liver fluke</name>
    <dbReference type="NCBI Taxonomy" id="79923"/>
    <lineage>
        <taxon>Eukaryota</taxon>
        <taxon>Metazoa</taxon>
        <taxon>Spiralia</taxon>
        <taxon>Lophotrochozoa</taxon>
        <taxon>Platyhelminthes</taxon>
        <taxon>Trematoda</taxon>
        <taxon>Digenea</taxon>
        <taxon>Opisthorchiida</taxon>
        <taxon>Opisthorchiata</taxon>
        <taxon>Opisthorchiidae</taxon>
        <taxon>Clonorchis</taxon>
    </lineage>
</organism>
<dbReference type="PROSITE" id="PS00028">
    <property type="entry name" value="ZINC_FINGER_C2H2_1"/>
    <property type="match status" value="2"/>
</dbReference>
<accession>A0A3R7CYP5</accession>
<reference evidence="9 10" key="1">
    <citation type="journal article" date="2018" name="Biotechnol. Adv.">
        <title>Improved genomic resources and new bioinformatic workflow for the carcinogenic parasite Clonorchis sinensis: Biotechnological implications.</title>
        <authorList>
            <person name="Wang D."/>
            <person name="Korhonen P.K."/>
            <person name="Gasser R.B."/>
            <person name="Young N.D."/>
        </authorList>
    </citation>
    <scope>NUCLEOTIDE SEQUENCE [LARGE SCALE GENOMIC DNA]</scope>
    <source>
        <strain evidence="9">Cs-k2</strain>
    </source>
</reference>
<keyword evidence="3" id="KW-0677">Repeat</keyword>
<dbReference type="STRING" id="79923.A0A3R7CYP5"/>
<evidence type="ECO:0000313" key="9">
    <source>
        <dbReference type="EMBL" id="KAG5446927.1"/>
    </source>
</evidence>
<feature type="domain" description="C2H2-type" evidence="8">
    <location>
        <begin position="134"/>
        <end position="161"/>
    </location>
</feature>
<dbReference type="GO" id="GO:0006357">
    <property type="term" value="P:regulation of transcription by RNA polymerase II"/>
    <property type="evidence" value="ECO:0007669"/>
    <property type="project" value="TreeGrafter"/>
</dbReference>
<dbReference type="PROSITE" id="PS50157">
    <property type="entry name" value="ZINC_FINGER_C2H2_2"/>
    <property type="match status" value="2"/>
</dbReference>
<dbReference type="EMBL" id="NIRI02000042">
    <property type="protein sequence ID" value="KAG5446927.1"/>
    <property type="molecule type" value="Genomic_DNA"/>
</dbReference>
<dbReference type="InterPro" id="IPR036236">
    <property type="entry name" value="Znf_C2H2_sf"/>
</dbReference>
<dbReference type="GO" id="GO:0005634">
    <property type="term" value="C:nucleus"/>
    <property type="evidence" value="ECO:0007669"/>
    <property type="project" value="UniProtKB-SubCell"/>
</dbReference>
<dbReference type="GO" id="GO:0008270">
    <property type="term" value="F:zinc ion binding"/>
    <property type="evidence" value="ECO:0007669"/>
    <property type="project" value="UniProtKB-KW"/>
</dbReference>
<reference evidence="9 10" key="2">
    <citation type="journal article" date="2021" name="Genomics">
        <title>High-quality reference genome for Clonorchis sinensis.</title>
        <authorList>
            <person name="Young N.D."/>
            <person name="Stroehlein A.J."/>
            <person name="Kinkar L."/>
            <person name="Wang T."/>
            <person name="Sohn W.M."/>
            <person name="Chang B.C.H."/>
            <person name="Kaur P."/>
            <person name="Weisz D."/>
            <person name="Dudchenko O."/>
            <person name="Aiden E.L."/>
            <person name="Korhonen P.K."/>
            <person name="Gasser R.B."/>
        </authorList>
    </citation>
    <scope>NUCLEOTIDE SEQUENCE [LARGE SCALE GENOMIC DNA]</scope>
    <source>
        <strain evidence="9">Cs-k2</strain>
    </source>
</reference>
<keyword evidence="10" id="KW-1185">Reference proteome</keyword>
<keyword evidence="4" id="KW-0863">Zinc-finger</keyword>
<dbReference type="OrthoDB" id="6055153at2759"/>
<dbReference type="AlphaFoldDB" id="A0A3R7CYP5"/>
<dbReference type="Gene3D" id="3.30.160.60">
    <property type="entry name" value="Classic Zinc Finger"/>
    <property type="match status" value="1"/>
</dbReference>
<gene>
    <name evidence="9" type="ORF">CSKR_114442</name>
</gene>
<dbReference type="PANTHER" id="PTHR24404:SF110">
    <property type="entry name" value="C2H2-TYPE DOMAIN-CONTAINING PROTEIN"/>
    <property type="match status" value="1"/>
</dbReference>
<evidence type="ECO:0000313" key="10">
    <source>
        <dbReference type="Proteomes" id="UP000286415"/>
    </source>
</evidence>
<dbReference type="GO" id="GO:0000978">
    <property type="term" value="F:RNA polymerase II cis-regulatory region sequence-specific DNA binding"/>
    <property type="evidence" value="ECO:0007669"/>
    <property type="project" value="TreeGrafter"/>
</dbReference>
<evidence type="ECO:0000256" key="4">
    <source>
        <dbReference type="ARBA" id="ARBA00022771"/>
    </source>
</evidence>
<dbReference type="Proteomes" id="UP000286415">
    <property type="component" value="Unassembled WGS sequence"/>
</dbReference>
<dbReference type="InParanoid" id="A0A3R7CYP5"/>